<gene>
    <name evidence="2" type="ORF">CRI94_07740</name>
</gene>
<dbReference type="Proteomes" id="UP000220102">
    <property type="component" value="Unassembled WGS sequence"/>
</dbReference>
<evidence type="ECO:0000259" key="1">
    <source>
        <dbReference type="Pfam" id="PF07411"/>
    </source>
</evidence>
<dbReference type="OrthoDB" id="9802792at2"/>
<comment type="caution">
    <text evidence="2">The sequence shown here is derived from an EMBL/GenBank/DDBJ whole genome shotgun (WGS) entry which is preliminary data.</text>
</comment>
<dbReference type="InterPro" id="IPR051141">
    <property type="entry name" value="UPF0339_domain"/>
</dbReference>
<dbReference type="RefSeq" id="WP_098075100.1">
    <property type="nucleotide sequence ID" value="NZ_PDEQ01000003.1"/>
</dbReference>
<evidence type="ECO:0000313" key="2">
    <source>
        <dbReference type="EMBL" id="PEN13938.1"/>
    </source>
</evidence>
<accession>A0A2A8CZV7</accession>
<evidence type="ECO:0000313" key="3">
    <source>
        <dbReference type="Proteomes" id="UP000220102"/>
    </source>
</evidence>
<dbReference type="InterPro" id="IPR010879">
    <property type="entry name" value="DUF1508"/>
</dbReference>
<reference evidence="2 3" key="1">
    <citation type="submission" date="2017-10" db="EMBL/GenBank/DDBJ databases">
        <title>Draft genome of Longibacter Salinarum.</title>
        <authorList>
            <person name="Goh K.M."/>
            <person name="Shamsir M.S."/>
            <person name="Lim S.W."/>
        </authorList>
    </citation>
    <scope>NUCLEOTIDE SEQUENCE [LARGE SCALE GENOMIC DNA]</scope>
    <source>
        <strain evidence="2 3">KCTC 52045</strain>
    </source>
</reference>
<organism evidence="2 3">
    <name type="scientific">Longibacter salinarum</name>
    <dbReference type="NCBI Taxonomy" id="1850348"/>
    <lineage>
        <taxon>Bacteria</taxon>
        <taxon>Pseudomonadati</taxon>
        <taxon>Rhodothermota</taxon>
        <taxon>Rhodothermia</taxon>
        <taxon>Rhodothermales</taxon>
        <taxon>Salisaetaceae</taxon>
        <taxon>Longibacter</taxon>
    </lineage>
</organism>
<protein>
    <submittedName>
        <fullName evidence="2">DUF1508 domain-containing protein</fullName>
    </submittedName>
</protein>
<dbReference type="PANTHER" id="PTHR40606:SF1">
    <property type="entry name" value="UPF0339 PROTEIN YEGP"/>
    <property type="match status" value="1"/>
</dbReference>
<dbReference type="PANTHER" id="PTHR40606">
    <property type="match status" value="1"/>
</dbReference>
<dbReference type="Gene3D" id="2.30.29.80">
    <property type="match status" value="1"/>
</dbReference>
<sequence length="62" mass="6926">MPYKFEIYKDKSDQFRFRFKAPNGQTMFSGGQGYASKASLKKSIASIQKNVADADVVEEAEA</sequence>
<dbReference type="Pfam" id="PF07411">
    <property type="entry name" value="DUF1508"/>
    <property type="match status" value="1"/>
</dbReference>
<name>A0A2A8CZV7_9BACT</name>
<dbReference type="EMBL" id="PDEQ01000003">
    <property type="protein sequence ID" value="PEN13938.1"/>
    <property type="molecule type" value="Genomic_DNA"/>
</dbReference>
<dbReference type="AlphaFoldDB" id="A0A2A8CZV7"/>
<dbReference type="SUPFAM" id="SSF160113">
    <property type="entry name" value="YegP-like"/>
    <property type="match status" value="1"/>
</dbReference>
<dbReference type="InterPro" id="IPR036913">
    <property type="entry name" value="YegP-like_sf"/>
</dbReference>
<proteinExistence type="predicted"/>
<keyword evidence="3" id="KW-1185">Reference proteome</keyword>
<feature type="domain" description="DUF1508" evidence="1">
    <location>
        <begin position="10"/>
        <end position="58"/>
    </location>
</feature>